<gene>
    <name evidence="2" type="ORF">GCM10017620_23430</name>
</gene>
<dbReference type="Pfam" id="PF06094">
    <property type="entry name" value="GGACT"/>
    <property type="match status" value="1"/>
</dbReference>
<dbReference type="InterPro" id="IPR009288">
    <property type="entry name" value="AIG2-like_dom"/>
</dbReference>
<dbReference type="RefSeq" id="WP_271165567.1">
    <property type="nucleotide sequence ID" value="NZ_BSFD01000009.1"/>
</dbReference>
<accession>A0ABQ5TBA5</accession>
<reference evidence="2" key="2">
    <citation type="submission" date="2023-01" db="EMBL/GenBank/DDBJ databases">
        <authorList>
            <person name="Sun Q."/>
            <person name="Evtushenko L."/>
        </authorList>
    </citation>
    <scope>NUCLEOTIDE SEQUENCE</scope>
    <source>
        <strain evidence="2">VKM B-1499</strain>
    </source>
</reference>
<dbReference type="CDD" id="cd06661">
    <property type="entry name" value="GGCT_like"/>
    <property type="match status" value="1"/>
</dbReference>
<reference evidence="2" key="1">
    <citation type="journal article" date="2014" name="Int. J. Syst. Evol. Microbiol.">
        <title>Complete genome of a new Firmicutes species belonging to the dominant human colonic microbiota ('Ruminococcus bicirculans') reveals two chromosomes and a selective capacity to utilize plant glucans.</title>
        <authorList>
            <consortium name="NISC Comparative Sequencing Program"/>
            <person name="Wegmann U."/>
            <person name="Louis P."/>
            <person name="Goesmann A."/>
            <person name="Henrissat B."/>
            <person name="Duncan S.H."/>
            <person name="Flint H.J."/>
        </authorList>
    </citation>
    <scope>NUCLEOTIDE SEQUENCE</scope>
    <source>
        <strain evidence="2">VKM B-1499</strain>
    </source>
</reference>
<protein>
    <recommendedName>
        <fullName evidence="1">Gamma-glutamylcyclotransferase AIG2-like domain-containing protein</fullName>
    </recommendedName>
</protein>
<sequence>MTAEVLLFAYGTLQDPAVQTAVFGHVLEPHPGTGAPDRLSGFRLSHIPVEDPPIDGPTVDAPQIAAETGLTHYPILVPTTAEAPPVPGRLYPLTPAHLTAADAYEGEAYRRVRVTTEAGAEAWVYVAAEGVDLRGNAVILSPY</sequence>
<dbReference type="Proteomes" id="UP001143509">
    <property type="component" value="Unassembled WGS sequence"/>
</dbReference>
<keyword evidence="3" id="KW-1185">Reference proteome</keyword>
<dbReference type="InterPro" id="IPR036568">
    <property type="entry name" value="GGCT-like_sf"/>
</dbReference>
<dbReference type="EMBL" id="BSFD01000009">
    <property type="protein sequence ID" value="GLK49370.1"/>
    <property type="molecule type" value="Genomic_DNA"/>
</dbReference>
<comment type="caution">
    <text evidence="2">The sequence shown here is derived from an EMBL/GenBank/DDBJ whole genome shotgun (WGS) entry which is preliminary data.</text>
</comment>
<organism evidence="2 3">
    <name type="scientific">Brevundimonas intermedia</name>
    <dbReference type="NCBI Taxonomy" id="74315"/>
    <lineage>
        <taxon>Bacteria</taxon>
        <taxon>Pseudomonadati</taxon>
        <taxon>Pseudomonadota</taxon>
        <taxon>Alphaproteobacteria</taxon>
        <taxon>Caulobacterales</taxon>
        <taxon>Caulobacteraceae</taxon>
        <taxon>Brevundimonas</taxon>
    </lineage>
</organism>
<dbReference type="Gene3D" id="3.10.490.10">
    <property type="entry name" value="Gamma-glutamyl cyclotransferase-like"/>
    <property type="match status" value="1"/>
</dbReference>
<evidence type="ECO:0000313" key="2">
    <source>
        <dbReference type="EMBL" id="GLK49370.1"/>
    </source>
</evidence>
<dbReference type="SUPFAM" id="SSF110857">
    <property type="entry name" value="Gamma-glutamyl cyclotransferase-like"/>
    <property type="match status" value="1"/>
</dbReference>
<evidence type="ECO:0000313" key="3">
    <source>
        <dbReference type="Proteomes" id="UP001143509"/>
    </source>
</evidence>
<proteinExistence type="predicted"/>
<name>A0ABQ5TBA5_9CAUL</name>
<dbReference type="InterPro" id="IPR013024">
    <property type="entry name" value="GGCT-like"/>
</dbReference>
<feature type="domain" description="Gamma-glutamylcyclotransferase AIG2-like" evidence="1">
    <location>
        <begin position="7"/>
        <end position="129"/>
    </location>
</feature>
<evidence type="ECO:0000259" key="1">
    <source>
        <dbReference type="Pfam" id="PF06094"/>
    </source>
</evidence>